<dbReference type="Proteomes" id="UP000515151">
    <property type="component" value="Unplaced"/>
</dbReference>
<accession>A0A6P8BYR4</accession>
<reference evidence="2" key="2">
    <citation type="submission" date="2025-08" db="UniProtKB">
        <authorList>
            <consortium name="RefSeq"/>
        </authorList>
    </citation>
    <scope>IDENTIFICATION</scope>
    <source>
        <tissue evidence="2">Leaf</tissue>
    </source>
</reference>
<dbReference type="OrthoDB" id="1751329at2759"/>
<evidence type="ECO:0000313" key="2">
    <source>
        <dbReference type="RefSeq" id="XP_031375449.1"/>
    </source>
</evidence>
<organism evidence="1 2">
    <name type="scientific">Punica granatum</name>
    <name type="common">Pomegranate</name>
    <dbReference type="NCBI Taxonomy" id="22663"/>
    <lineage>
        <taxon>Eukaryota</taxon>
        <taxon>Viridiplantae</taxon>
        <taxon>Streptophyta</taxon>
        <taxon>Embryophyta</taxon>
        <taxon>Tracheophyta</taxon>
        <taxon>Spermatophyta</taxon>
        <taxon>Magnoliopsida</taxon>
        <taxon>eudicotyledons</taxon>
        <taxon>Gunneridae</taxon>
        <taxon>Pentapetalae</taxon>
        <taxon>rosids</taxon>
        <taxon>malvids</taxon>
        <taxon>Myrtales</taxon>
        <taxon>Lythraceae</taxon>
        <taxon>Punica</taxon>
    </lineage>
</organism>
<dbReference type="RefSeq" id="XP_031375449.1">
    <property type="nucleotide sequence ID" value="XM_031519589.1"/>
</dbReference>
<keyword evidence="1" id="KW-1185">Reference proteome</keyword>
<dbReference type="GeneID" id="116189853"/>
<evidence type="ECO:0000313" key="1">
    <source>
        <dbReference type="Proteomes" id="UP000515151"/>
    </source>
</evidence>
<reference evidence="1" key="1">
    <citation type="journal article" date="2020" name="Plant Biotechnol. J.">
        <title>The pomegranate (Punica granatum L.) draft genome dissects genetic divergence between soft- and hard-seeded cultivars.</title>
        <authorList>
            <person name="Luo X."/>
            <person name="Li H."/>
            <person name="Wu Z."/>
            <person name="Yao W."/>
            <person name="Zhao P."/>
            <person name="Cao D."/>
            <person name="Yu H."/>
            <person name="Li K."/>
            <person name="Poudel K."/>
            <person name="Zhao D."/>
            <person name="Zhang F."/>
            <person name="Xia X."/>
            <person name="Chen L."/>
            <person name="Wang Q."/>
            <person name="Jing D."/>
            <person name="Cao S."/>
        </authorList>
    </citation>
    <scope>NUCLEOTIDE SEQUENCE [LARGE SCALE GENOMIC DNA]</scope>
    <source>
        <strain evidence="1">cv. Tunisia</strain>
    </source>
</reference>
<proteinExistence type="predicted"/>
<sequence>MVIAADVLRREFCGLSLSIVTIEVDQSLNALIKLQICDMCYFDNYACQLQSYYYNLDVASQRFISELFFAKLPEPWPEVAKKAFDPLLNEDKIVDGLGGRIEVENEELVHELVEEDKIYDLDYEVESIYEVVSEYKTNSDEDSYLWIASMFMIHMDEELVPINSVPAIDESFQHEDPFESALEWKLPDIDIKSVYKT</sequence>
<protein>
    <submittedName>
        <fullName evidence="2">Uncharacterized protein LOC116189853</fullName>
    </submittedName>
</protein>
<gene>
    <name evidence="2" type="primary">LOC116189853</name>
</gene>
<dbReference type="AlphaFoldDB" id="A0A6P8BYR4"/>
<name>A0A6P8BYR4_PUNGR</name>